<dbReference type="AlphaFoldDB" id="A0AAJ5MCE2"/>
<dbReference type="RefSeq" id="WP_164993850.1">
    <property type="nucleotide sequence ID" value="NZ_CP040604.1"/>
</dbReference>
<reference evidence="1" key="1">
    <citation type="submission" date="2015-01" db="EMBL/GenBank/DDBJ databases">
        <authorList>
            <person name="Midha S."/>
            <person name="Anil M.G."/>
            <person name="Mishra D."/>
            <person name="Brahma K."/>
            <person name="Laha G.S."/>
            <person name="Sundaram R.M."/>
            <person name="Sonti R.V."/>
            <person name="Patil P.B."/>
        </authorList>
    </citation>
    <scope>NUCLEOTIDE SEQUENCE</scope>
    <source>
        <strain evidence="1">IXO792</strain>
    </source>
</reference>
<evidence type="ECO:0000313" key="2">
    <source>
        <dbReference type="Proteomes" id="UP000187097"/>
    </source>
</evidence>
<reference evidence="1" key="2">
    <citation type="submission" date="2020-01" db="EMBL/GenBank/DDBJ databases">
        <title>Complete genome investigation of Xanthomonas oryzae strains.</title>
        <authorList>
            <person name="Kaur A."/>
            <person name="Bansal K."/>
            <person name="Patil P.B."/>
        </authorList>
    </citation>
    <scope>NUCLEOTIDE SEQUENCE</scope>
    <source>
        <strain evidence="1">IXO792</strain>
    </source>
</reference>
<accession>A0AAJ5MCE2</accession>
<dbReference type="EMBL" id="CP047493">
    <property type="protein sequence ID" value="UXW01505.1"/>
    <property type="molecule type" value="Genomic_DNA"/>
</dbReference>
<dbReference type="Proteomes" id="UP000187097">
    <property type="component" value="Chromosome"/>
</dbReference>
<evidence type="ECO:0000313" key="1">
    <source>
        <dbReference type="EMBL" id="UXW01505.1"/>
    </source>
</evidence>
<organism evidence="1 2">
    <name type="scientific">Xanthomonas oryzae pv. oryzae</name>
    <dbReference type="NCBI Taxonomy" id="64187"/>
    <lineage>
        <taxon>Bacteria</taxon>
        <taxon>Pseudomonadati</taxon>
        <taxon>Pseudomonadota</taxon>
        <taxon>Gammaproteobacteria</taxon>
        <taxon>Lysobacterales</taxon>
        <taxon>Lysobacteraceae</taxon>
        <taxon>Xanthomonas</taxon>
    </lineage>
</organism>
<protein>
    <submittedName>
        <fullName evidence="1">DUF3828 domain-containing protein</fullName>
    </submittedName>
</protein>
<name>A0AAJ5MCE2_XANOO</name>
<sequence>MEMKIKVLKYFKFHLIFIFYICFYPLAFSEDNGPEQLIINIYHDYAWVAVIGDQWKGEGISSQKLPVLQKYFDYRLAALLEKDNECNSRGGRTCNLDFDPIFASQDPAVYDLRVGNLKNNESIDVEFKYPENHERILVKYVVVNSGSGWRVKDICYQHKSCLSTILSVKEGLNNPSNL</sequence>
<proteinExistence type="predicted"/>
<gene>
    <name evidence="1" type="ORF">IXO792_11045</name>
</gene>